<keyword evidence="1" id="KW-1133">Transmembrane helix</keyword>
<proteinExistence type="predicted"/>
<keyword evidence="1" id="KW-0812">Transmembrane</keyword>
<dbReference type="EMBL" id="DQ403504">
    <property type="protein sequence ID" value="ABD75020.1"/>
    <property type="molecule type" value="Genomic_DNA"/>
</dbReference>
<reference evidence="2" key="1">
    <citation type="submission" date="2006-02" db="EMBL/GenBank/DDBJ databases">
        <title>Sampling the accessory genome of the Sinorhizobium genus by suppressive subtractive hybridization.</title>
        <authorList>
            <person name="Moulin L."/>
            <person name="Ghazoui Z."/>
            <person name="Young P."/>
        </authorList>
    </citation>
    <scope>NUCLEOTIDE SEQUENCE</scope>
    <source>
        <strain evidence="2">LMG19920</strain>
    </source>
</reference>
<name>D1CT66_9HYPH</name>
<protein>
    <submittedName>
        <fullName evidence="2">Uncharacterized protein</fullName>
    </submittedName>
</protein>
<dbReference type="AlphaFoldDB" id="D1CT66"/>
<feature type="non-terminal residue" evidence="2">
    <location>
        <position position="1"/>
    </location>
</feature>
<feature type="transmembrane region" description="Helical" evidence="1">
    <location>
        <begin position="44"/>
        <end position="73"/>
    </location>
</feature>
<sequence length="122" mass="13217">LFGYTGVLLMAVGLAALWLVVQIGGLAVLAYFRWEVFFKRVAVAIGYAFAYAAAGTIVSFYLTMFLGIAGWGPALMFLNSPAGDAILYGWFGVLFAGSFVITWIRKDRKQAADFETGNQPTA</sequence>
<evidence type="ECO:0000256" key="1">
    <source>
        <dbReference type="SAM" id="Phobius"/>
    </source>
</evidence>
<accession>D1CT66</accession>
<keyword evidence="1" id="KW-0472">Membrane</keyword>
<evidence type="ECO:0000313" key="2">
    <source>
        <dbReference type="EMBL" id="ABD75020.1"/>
    </source>
</evidence>
<feature type="transmembrane region" description="Helical" evidence="1">
    <location>
        <begin position="85"/>
        <end position="104"/>
    </location>
</feature>
<organism evidence="2">
    <name type="scientific">Sinorhizobium medicae</name>
    <dbReference type="NCBI Taxonomy" id="110321"/>
    <lineage>
        <taxon>Bacteria</taxon>
        <taxon>Pseudomonadati</taxon>
        <taxon>Pseudomonadota</taxon>
        <taxon>Alphaproteobacteria</taxon>
        <taxon>Hyphomicrobiales</taxon>
        <taxon>Rhizobiaceae</taxon>
        <taxon>Sinorhizobium/Ensifer group</taxon>
        <taxon>Sinorhizobium</taxon>
    </lineage>
</organism>
<feature type="transmembrane region" description="Helical" evidence="1">
    <location>
        <begin position="6"/>
        <end position="32"/>
    </location>
</feature>